<protein>
    <recommendedName>
        <fullName evidence="5">Sensor of ECF-type sigma factor</fullName>
    </recommendedName>
</protein>
<reference evidence="3 4" key="1">
    <citation type="submission" date="2013-08" db="EMBL/GenBank/DDBJ databases">
        <title>Flavobacterium limnosediminis JC2902 genome sequencing.</title>
        <authorList>
            <person name="Lee K."/>
            <person name="Yi H."/>
            <person name="Park S."/>
            <person name="Chun J."/>
        </authorList>
    </citation>
    <scope>NUCLEOTIDE SEQUENCE [LARGE SCALE GENOMIC DNA]</scope>
    <source>
        <strain evidence="3 4">JC2902</strain>
    </source>
</reference>
<dbReference type="EMBL" id="AVGG01000018">
    <property type="protein sequence ID" value="ESU26658.1"/>
    <property type="molecule type" value="Genomic_DNA"/>
</dbReference>
<name>V6SJ22_9FLAO</name>
<feature type="chain" id="PRO_5005376935" description="Sensor of ECF-type sigma factor" evidence="2">
    <location>
        <begin position="21"/>
        <end position="148"/>
    </location>
</feature>
<dbReference type="Proteomes" id="UP000018004">
    <property type="component" value="Unassembled WGS sequence"/>
</dbReference>
<keyword evidence="2" id="KW-0732">Signal</keyword>
<keyword evidence="1" id="KW-0175">Coiled coil</keyword>
<dbReference type="eggNOG" id="ENOG50331PZ">
    <property type="taxonomic scope" value="Bacteria"/>
</dbReference>
<feature type="signal peptide" evidence="2">
    <location>
        <begin position="1"/>
        <end position="20"/>
    </location>
</feature>
<dbReference type="STRING" id="1341181.FLJC2902T_26330"/>
<evidence type="ECO:0000256" key="2">
    <source>
        <dbReference type="SAM" id="SignalP"/>
    </source>
</evidence>
<evidence type="ECO:0000313" key="3">
    <source>
        <dbReference type="EMBL" id="ESU26658.1"/>
    </source>
</evidence>
<organism evidence="3 4">
    <name type="scientific">Flavobacterium limnosediminis JC2902</name>
    <dbReference type="NCBI Taxonomy" id="1341181"/>
    <lineage>
        <taxon>Bacteria</taxon>
        <taxon>Pseudomonadati</taxon>
        <taxon>Bacteroidota</taxon>
        <taxon>Flavobacteriia</taxon>
        <taxon>Flavobacteriales</taxon>
        <taxon>Flavobacteriaceae</taxon>
        <taxon>Flavobacterium</taxon>
    </lineage>
</organism>
<evidence type="ECO:0008006" key="5">
    <source>
        <dbReference type="Google" id="ProtNLM"/>
    </source>
</evidence>
<gene>
    <name evidence="3" type="ORF">FLJC2902T_26330</name>
</gene>
<evidence type="ECO:0000256" key="1">
    <source>
        <dbReference type="SAM" id="Coils"/>
    </source>
</evidence>
<keyword evidence="4" id="KW-1185">Reference proteome</keyword>
<dbReference type="PATRIC" id="fig|1341181.4.peg.2592"/>
<dbReference type="AlphaFoldDB" id="V6SJ22"/>
<dbReference type="RefSeq" id="WP_023580191.1">
    <property type="nucleotide sequence ID" value="NZ_AVGG01000018.1"/>
</dbReference>
<proteinExistence type="predicted"/>
<dbReference type="OrthoDB" id="675330at2"/>
<comment type="caution">
    <text evidence="3">The sequence shown here is derived from an EMBL/GenBank/DDBJ whole genome shotgun (WGS) entry which is preliminary data.</text>
</comment>
<sequence>MILKKILPIVLLLFTALSFAQPHKEKREQIKQLKVAFLTTELSLTTEEAEKFWPIYNAFDEKQFEIRHDKMRGFMKRMDAESVNKMSEKEAAALLAQMEDTEEKMFQLRKKLNSDLRPIIGSVKILKLKKAEDDFNRKLIKQIKEKRK</sequence>
<evidence type="ECO:0000313" key="4">
    <source>
        <dbReference type="Proteomes" id="UP000018004"/>
    </source>
</evidence>
<accession>V6SJ22</accession>
<feature type="coiled-coil region" evidence="1">
    <location>
        <begin position="84"/>
        <end position="111"/>
    </location>
</feature>